<dbReference type="InterPro" id="IPR003593">
    <property type="entry name" value="AAA+_ATPase"/>
</dbReference>
<dbReference type="OrthoDB" id="9807790at2"/>
<dbReference type="PANTHER" id="PTHR22683:SF1">
    <property type="entry name" value="TYPE VII SECRETION SYSTEM PROTEIN ESSC"/>
    <property type="match status" value="1"/>
</dbReference>
<evidence type="ECO:0000256" key="4">
    <source>
        <dbReference type="SAM" id="Phobius"/>
    </source>
</evidence>
<gene>
    <name evidence="6" type="ORF">E3T23_07165</name>
</gene>
<dbReference type="InterPro" id="IPR027417">
    <property type="entry name" value="P-loop_NTPase"/>
</dbReference>
<evidence type="ECO:0000256" key="1">
    <source>
        <dbReference type="ARBA" id="ARBA00022741"/>
    </source>
</evidence>
<evidence type="ECO:0000256" key="2">
    <source>
        <dbReference type="ARBA" id="ARBA00022840"/>
    </source>
</evidence>
<dbReference type="PANTHER" id="PTHR22683">
    <property type="entry name" value="SPORULATION PROTEIN RELATED"/>
    <property type="match status" value="1"/>
</dbReference>
<protein>
    <recommendedName>
        <fullName evidence="5">FtsK domain-containing protein</fullName>
    </recommendedName>
</protein>
<evidence type="ECO:0000313" key="7">
    <source>
        <dbReference type="Proteomes" id="UP000298433"/>
    </source>
</evidence>
<feature type="binding site" evidence="3">
    <location>
        <begin position="455"/>
        <end position="462"/>
    </location>
    <ligand>
        <name>ATP</name>
        <dbReference type="ChEBI" id="CHEBI:30616"/>
    </ligand>
</feature>
<keyword evidence="2 3" id="KW-0067">ATP-binding</keyword>
<name>A0A4R8XV07_9MICO</name>
<keyword evidence="1 3" id="KW-0547">Nucleotide-binding</keyword>
<keyword evidence="7" id="KW-1185">Reference proteome</keyword>
<dbReference type="CDD" id="cd01127">
    <property type="entry name" value="TrwB_TraG_TraD_VirD4"/>
    <property type="match status" value="1"/>
</dbReference>
<dbReference type="SMART" id="SM00382">
    <property type="entry name" value="AAA"/>
    <property type="match status" value="2"/>
</dbReference>
<dbReference type="GO" id="GO:0005524">
    <property type="term" value="F:ATP binding"/>
    <property type="evidence" value="ECO:0007669"/>
    <property type="project" value="UniProtKB-UniRule"/>
</dbReference>
<feature type="transmembrane region" description="Helical" evidence="4">
    <location>
        <begin position="126"/>
        <end position="144"/>
    </location>
</feature>
<dbReference type="PROSITE" id="PS50901">
    <property type="entry name" value="FTSK"/>
    <property type="match status" value="1"/>
</dbReference>
<keyword evidence="4" id="KW-0472">Membrane</keyword>
<sequence>MRARPALPRAAWFPRRYRGPVLHPQLGPRRRVTRRLVTRRPVQRRLVQRRRVPPQPGHPAGVHGCRRVRLPGAPGWWAGAVIRADVPLTLPSRPADPPPPGFPLIASVAPLAAAGVIWLITGSAFVLIFAVLGPVIAVAGLLDARRTGRRTRRTNAAELERALATLRAEVTLRHEELLRVRWRRTPSANSIAAAPHAHLRWNGSGADVSLGSGAVPSGLRLDGGAGPDEHRDLRDWAATLTDAPIDADAGGGIGIIGPLPLGQALARGLLVQLACSLAPDQVGLTVPERGWEWAASLPHDPGPACARRVVVCEAPSPGGAPSGSSLVVALARTLAELPFGCDTIVRVQGPGRAEILRSGVHAWGTGFRPELITVEQALLVARVLSARAAAAGLVQSARSVPASVALAELTGFRPGRRAREGQSSSPSLRCVIGVGEAGEVSLDLALAGPHAVVGGTTGSGKSELLVTWVAAMAAAAGPDEVTFLLIDFKGGAAFAPLCALPHCVGLITDLDGHQAARALASLAAELRYRERVLGRAGARDIVDLRRQDAGGALPRLVIVVDEFATMLTAFPDLHALFVDIAARGRSLGVHLILCTQRPTGVVRDALLANCTLRVSLRVNNRADSVAVLGTDGAAALGADQPGRCLIAAGASGPVLCQVATTSEREIRTLAAAHAESSSPRRPWLDLLPPTVSRGDLRALVANGTAVDESAPGGTVSAVAHDPAVRGGLLGLVDEPELQRYREARYEPIADGSLLVIGGPRSGKSTALAVLAAEFAPVGAAVLLGADVEAVWDALVQARRRLDAGESPMARLLLLDDFDSVHARWDQEHRPAALELLAGLLRDGAEDGLRIVVAVQRLTGSLPSLTALCQRRLVLRLPEVAEHVAAGAAAALYDDHLPPGGGSWQGHRIQLLAPEPDGALPAAGHPGTAELPDVARLLERPGRVQLVVSGSPSRTARVLESVAGARVVDLAAVPATVLAEAARADPPLRLSEAQAGTAFVGDVDAWQAQWSLLAALRPRADLVFDGCSLADFRAISRRRDLPPPLAPHRSRVWLLSPDGTVRRATLRPPVAQPPVAQPPVG</sequence>
<dbReference type="GO" id="GO:0003677">
    <property type="term" value="F:DNA binding"/>
    <property type="evidence" value="ECO:0007669"/>
    <property type="project" value="InterPro"/>
</dbReference>
<keyword evidence="4" id="KW-0812">Transmembrane</keyword>
<dbReference type="InterPro" id="IPR050206">
    <property type="entry name" value="FtsK/SpoIIIE/SftA"/>
</dbReference>
<feature type="domain" description="FtsK" evidence="5">
    <location>
        <begin position="437"/>
        <end position="625"/>
    </location>
</feature>
<dbReference type="AlphaFoldDB" id="A0A4R8XV07"/>
<keyword evidence="4" id="KW-1133">Transmembrane helix</keyword>
<evidence type="ECO:0000313" key="6">
    <source>
        <dbReference type="EMBL" id="TFC81250.1"/>
    </source>
</evidence>
<dbReference type="EMBL" id="SOGN01000035">
    <property type="protein sequence ID" value="TFC81250.1"/>
    <property type="molecule type" value="Genomic_DNA"/>
</dbReference>
<comment type="caution">
    <text evidence="6">The sequence shown here is derived from an EMBL/GenBank/DDBJ whole genome shotgun (WGS) entry which is preliminary data.</text>
</comment>
<proteinExistence type="predicted"/>
<reference evidence="6 7" key="1">
    <citation type="submission" date="2019-03" db="EMBL/GenBank/DDBJ databases">
        <title>Genomics of glacier-inhabiting Cryobacterium strains.</title>
        <authorList>
            <person name="Liu Q."/>
            <person name="Xin Y.-H."/>
        </authorList>
    </citation>
    <scope>NUCLEOTIDE SEQUENCE [LARGE SCALE GENOMIC DNA]</scope>
    <source>
        <strain evidence="6 7">TMT2-48-2</strain>
    </source>
</reference>
<evidence type="ECO:0000259" key="5">
    <source>
        <dbReference type="PROSITE" id="PS50901"/>
    </source>
</evidence>
<dbReference type="SUPFAM" id="SSF52540">
    <property type="entry name" value="P-loop containing nucleoside triphosphate hydrolases"/>
    <property type="match status" value="2"/>
</dbReference>
<accession>A0A4R8XV07</accession>
<dbReference type="InterPro" id="IPR002543">
    <property type="entry name" value="FtsK_dom"/>
</dbReference>
<evidence type="ECO:0000256" key="3">
    <source>
        <dbReference type="PROSITE-ProRule" id="PRU00289"/>
    </source>
</evidence>
<dbReference type="Proteomes" id="UP000298433">
    <property type="component" value="Unassembled WGS sequence"/>
</dbReference>
<organism evidence="6 7">
    <name type="scientific">Cryobacterium cheniae</name>
    <dbReference type="NCBI Taxonomy" id="1259262"/>
    <lineage>
        <taxon>Bacteria</taxon>
        <taxon>Bacillati</taxon>
        <taxon>Actinomycetota</taxon>
        <taxon>Actinomycetes</taxon>
        <taxon>Micrococcales</taxon>
        <taxon>Microbacteriaceae</taxon>
        <taxon>Cryobacterium</taxon>
    </lineage>
</organism>
<dbReference type="Pfam" id="PF01580">
    <property type="entry name" value="FtsK_SpoIIIE"/>
    <property type="match status" value="1"/>
</dbReference>
<dbReference type="Gene3D" id="3.40.50.300">
    <property type="entry name" value="P-loop containing nucleotide triphosphate hydrolases"/>
    <property type="match status" value="3"/>
</dbReference>